<evidence type="ECO:0000313" key="2">
    <source>
        <dbReference type="EMBL" id="MFC3198575.1"/>
    </source>
</evidence>
<dbReference type="InterPro" id="IPR050834">
    <property type="entry name" value="Glycosyltransf_2"/>
</dbReference>
<dbReference type="SUPFAM" id="SSF53448">
    <property type="entry name" value="Nucleotide-diphospho-sugar transferases"/>
    <property type="match status" value="1"/>
</dbReference>
<evidence type="ECO:0000313" key="3">
    <source>
        <dbReference type="Proteomes" id="UP001595526"/>
    </source>
</evidence>
<accession>A0ABV7JKH5</accession>
<feature type="domain" description="Glycosyltransferase 2-like" evidence="1">
    <location>
        <begin position="8"/>
        <end position="172"/>
    </location>
</feature>
<dbReference type="EMBL" id="JBHRTA010000038">
    <property type="protein sequence ID" value="MFC3198575.1"/>
    <property type="molecule type" value="Genomic_DNA"/>
</dbReference>
<organism evidence="2 3">
    <name type="scientific">Parapedobacter deserti</name>
    <dbReference type="NCBI Taxonomy" id="1912957"/>
    <lineage>
        <taxon>Bacteria</taxon>
        <taxon>Pseudomonadati</taxon>
        <taxon>Bacteroidota</taxon>
        <taxon>Sphingobacteriia</taxon>
        <taxon>Sphingobacteriales</taxon>
        <taxon>Sphingobacteriaceae</taxon>
        <taxon>Parapedobacter</taxon>
    </lineage>
</organism>
<dbReference type="RefSeq" id="WP_379023363.1">
    <property type="nucleotide sequence ID" value="NZ_JBHRTA010000038.1"/>
</dbReference>
<sequence>MSNEGLVSVVIPNYNHGKFLDQRIQSVLAQSYERLEIVLLDDGSSDDSVDVIEKYRNHPKVSHVVINEQNSGSPFKQWTAGISLAKGEFVWIAESDDWCEPTLLQYLLEGIQQDSDCVISYCQSYCVTGNEIKWQSSHRQLSEIVKGNEFIRKYLCPNPAIVNVSMAIWRRKNFALIPRDFLNYRFSGDWVFWIELAKTGNVCINGRLLNYFRKHEADVSTGAYASGLNFVEGLSILDNMFKNQLIGKKAYEHAYKKNFREFRSVADEISDPVRTQVINRFRNPLTSRKLFYKIWLSAVWRAMKGRK</sequence>
<dbReference type="InterPro" id="IPR029044">
    <property type="entry name" value="Nucleotide-diphossugar_trans"/>
</dbReference>
<reference evidence="3" key="1">
    <citation type="journal article" date="2019" name="Int. J. Syst. Evol. Microbiol.">
        <title>The Global Catalogue of Microorganisms (GCM) 10K type strain sequencing project: providing services to taxonomists for standard genome sequencing and annotation.</title>
        <authorList>
            <consortium name="The Broad Institute Genomics Platform"/>
            <consortium name="The Broad Institute Genome Sequencing Center for Infectious Disease"/>
            <person name="Wu L."/>
            <person name="Ma J."/>
        </authorList>
    </citation>
    <scope>NUCLEOTIDE SEQUENCE [LARGE SCALE GENOMIC DNA]</scope>
    <source>
        <strain evidence="3">KCTC 52416</strain>
    </source>
</reference>
<dbReference type="InterPro" id="IPR001173">
    <property type="entry name" value="Glyco_trans_2-like"/>
</dbReference>
<keyword evidence="2" id="KW-0328">Glycosyltransferase</keyword>
<keyword evidence="2" id="KW-0808">Transferase</keyword>
<dbReference type="EC" id="2.4.-.-" evidence="2"/>
<proteinExistence type="predicted"/>
<dbReference type="PANTHER" id="PTHR43685">
    <property type="entry name" value="GLYCOSYLTRANSFERASE"/>
    <property type="match status" value="1"/>
</dbReference>
<dbReference type="PANTHER" id="PTHR43685:SF11">
    <property type="entry name" value="GLYCOSYLTRANSFERASE TAGX-RELATED"/>
    <property type="match status" value="1"/>
</dbReference>
<comment type="caution">
    <text evidence="2">The sequence shown here is derived from an EMBL/GenBank/DDBJ whole genome shotgun (WGS) entry which is preliminary data.</text>
</comment>
<evidence type="ECO:0000259" key="1">
    <source>
        <dbReference type="Pfam" id="PF00535"/>
    </source>
</evidence>
<keyword evidence="3" id="KW-1185">Reference proteome</keyword>
<dbReference type="Proteomes" id="UP001595526">
    <property type="component" value="Unassembled WGS sequence"/>
</dbReference>
<name>A0ABV7JKH5_9SPHI</name>
<dbReference type="GO" id="GO:0016757">
    <property type="term" value="F:glycosyltransferase activity"/>
    <property type="evidence" value="ECO:0007669"/>
    <property type="project" value="UniProtKB-KW"/>
</dbReference>
<protein>
    <submittedName>
        <fullName evidence="2">Glycosyltransferase family 2 protein</fullName>
        <ecNumber evidence="2">2.4.-.-</ecNumber>
    </submittedName>
</protein>
<gene>
    <name evidence="2" type="ORF">ACFOET_13200</name>
</gene>
<dbReference type="CDD" id="cd00761">
    <property type="entry name" value="Glyco_tranf_GTA_type"/>
    <property type="match status" value="1"/>
</dbReference>
<dbReference type="Gene3D" id="3.90.550.10">
    <property type="entry name" value="Spore Coat Polysaccharide Biosynthesis Protein SpsA, Chain A"/>
    <property type="match status" value="1"/>
</dbReference>
<dbReference type="Pfam" id="PF00535">
    <property type="entry name" value="Glycos_transf_2"/>
    <property type="match status" value="1"/>
</dbReference>